<gene>
    <name evidence="2" type="ORF">PBS001_LOCUS7437</name>
    <name evidence="1" type="ORF">PBS003_LOCUS9257</name>
</gene>
<dbReference type="PANTHER" id="PTHR33986">
    <property type="entry name" value="OS02G0535700 PROTEIN"/>
    <property type="match status" value="1"/>
</dbReference>
<protein>
    <recommendedName>
        <fullName evidence="5">Mitochondrial fission protein ELM1</fullName>
    </recommendedName>
</protein>
<organism evidence="1 4">
    <name type="scientific">Peronospora belbahrii</name>
    <dbReference type="NCBI Taxonomy" id="622444"/>
    <lineage>
        <taxon>Eukaryota</taxon>
        <taxon>Sar</taxon>
        <taxon>Stramenopiles</taxon>
        <taxon>Oomycota</taxon>
        <taxon>Peronosporomycetes</taxon>
        <taxon>Peronosporales</taxon>
        <taxon>Peronosporaceae</taxon>
        <taxon>Peronospora</taxon>
    </lineage>
</organism>
<dbReference type="Proteomes" id="UP001160483">
    <property type="component" value="Unassembled WGS sequence"/>
</dbReference>
<evidence type="ECO:0000313" key="4">
    <source>
        <dbReference type="Proteomes" id="UP001160483"/>
    </source>
</evidence>
<dbReference type="AlphaFoldDB" id="A0AAU9L9T1"/>
<dbReference type="EMBL" id="CAKKTJ010000335">
    <property type="protein sequence ID" value="CAH0482674.1"/>
    <property type="molecule type" value="Genomic_DNA"/>
</dbReference>
<name>A0AAU9L9T1_9STRA</name>
<dbReference type="Proteomes" id="UP001158986">
    <property type="component" value="Unassembled WGS sequence"/>
</dbReference>
<dbReference type="SUPFAM" id="SSF53756">
    <property type="entry name" value="UDP-Glycosyltransferase/glycogen phosphorylase"/>
    <property type="match status" value="1"/>
</dbReference>
<sequence length="383" mass="42900">MNRARNVRLLVLGNGAPGAEKQAIALGKRLGHNLLKHTLLHRSHVLCPPVECVRVTLENSCLLSPLLQIFGARLTGNPLFGYEKHVTNQLFPVQPSVRDLNVVIGCGRSTVSLCAVMKQLEPQRTFNVQIQHPRVPLTWFNAVIAPRHDFPRGEGGVSNLFLTSGAVHDITPEMLQQHGREWCQELDEKLRGRQKRVVWLLGGPCRGFAFIERDAERMVEELVRALSCDDEVALLVTFSRRTPKNVQKVVRRELKIRFPIPGQLLLWEGTERRNPYYALLSTASCIVTTPDSISMTTEAIASGKPVFTIGLETCTGKFLRFHEYLFKAKAMTPFTPDAVTALLRHDIQNNNALSAALNNEISTIVDAITKDIHRTLEHIETTT</sequence>
<comment type="caution">
    <text evidence="1">The sequence shown here is derived from an EMBL/GenBank/DDBJ whole genome shotgun (WGS) entry which is preliminary data.</text>
</comment>
<evidence type="ECO:0008006" key="5">
    <source>
        <dbReference type="Google" id="ProtNLM"/>
    </source>
</evidence>
<evidence type="ECO:0000313" key="2">
    <source>
        <dbReference type="EMBL" id="CAH0520976.1"/>
    </source>
</evidence>
<reference evidence="1 3" key="1">
    <citation type="submission" date="2021-11" db="EMBL/GenBank/DDBJ databases">
        <authorList>
            <person name="Islam A."/>
            <person name="Islam S."/>
            <person name="Flora M.S."/>
            <person name="Rahman M."/>
            <person name="Ziaur R.M."/>
            <person name="Epstein J.H."/>
            <person name="Hassan M."/>
            <person name="Klassen M."/>
            <person name="Woodard K."/>
            <person name="Webb A."/>
            <person name="Webby R.J."/>
            <person name="El Zowalaty M.E."/>
        </authorList>
    </citation>
    <scope>NUCLEOTIDE SEQUENCE</scope>
    <source>
        <strain evidence="2">Pbs1</strain>
        <strain evidence="1">Pbs3</strain>
    </source>
</reference>
<accession>A0AAU9L9T1</accession>
<keyword evidence="3" id="KW-1185">Reference proteome</keyword>
<evidence type="ECO:0000313" key="3">
    <source>
        <dbReference type="Proteomes" id="UP001158986"/>
    </source>
</evidence>
<dbReference type="PANTHER" id="PTHR33986:SF15">
    <property type="entry name" value="MITOCHONDRIAL FISSION PROTEIN ELM1"/>
    <property type="match status" value="1"/>
</dbReference>
<dbReference type="InterPro" id="IPR009367">
    <property type="entry name" value="Elm1-like"/>
</dbReference>
<dbReference type="EMBL" id="CAKLCB010000373">
    <property type="protein sequence ID" value="CAH0520976.1"/>
    <property type="molecule type" value="Genomic_DNA"/>
</dbReference>
<evidence type="ECO:0000313" key="1">
    <source>
        <dbReference type="EMBL" id="CAH0482674.1"/>
    </source>
</evidence>
<proteinExistence type="predicted"/>
<dbReference type="Pfam" id="PF06258">
    <property type="entry name" value="Mito_fiss_Elm1"/>
    <property type="match status" value="1"/>
</dbReference>